<dbReference type="Proteomes" id="UP000625711">
    <property type="component" value="Unassembled WGS sequence"/>
</dbReference>
<comment type="similarity">
    <text evidence="2">Belongs to the ninjurin family.</text>
</comment>
<dbReference type="Pfam" id="PF04923">
    <property type="entry name" value="Ninjurin"/>
    <property type="match status" value="1"/>
</dbReference>
<keyword evidence="5 7" id="KW-1133">Transmembrane helix</keyword>
<sequence>MTKKEIFIECGELKTDVDGNAVGVVASTATRVVSKILDVNKYATKKTIAQGLLDVALLTTNANHLKYILRVGEKHEFYTLMLTLISISIILQVIEACLYILLGLSCNINKEEDQGKANNANNCILCLNVIVFVINIIIACFDDNEKHIVKILGSNSYNNSFLIN</sequence>
<name>A0A834MJ81_RHYFE</name>
<dbReference type="GO" id="GO:0016020">
    <property type="term" value="C:membrane"/>
    <property type="evidence" value="ECO:0007669"/>
    <property type="project" value="UniProtKB-SubCell"/>
</dbReference>
<feature type="transmembrane region" description="Helical" evidence="7">
    <location>
        <begin position="122"/>
        <end position="141"/>
    </location>
</feature>
<proteinExistence type="inferred from homology"/>
<dbReference type="PANTHER" id="PTHR12316:SF17">
    <property type="entry name" value="NINJURIN C, ISOFORM D"/>
    <property type="match status" value="1"/>
</dbReference>
<comment type="caution">
    <text evidence="8">The sequence shown here is derived from an EMBL/GenBank/DDBJ whole genome shotgun (WGS) entry which is preliminary data.</text>
</comment>
<dbReference type="AlphaFoldDB" id="A0A834MJ81"/>
<gene>
    <name evidence="8" type="ORF">GWI33_022201</name>
</gene>
<dbReference type="GO" id="GO:0042246">
    <property type="term" value="P:tissue regeneration"/>
    <property type="evidence" value="ECO:0007669"/>
    <property type="project" value="InterPro"/>
</dbReference>
<dbReference type="OrthoDB" id="6114058at2759"/>
<evidence type="ECO:0000256" key="1">
    <source>
        <dbReference type="ARBA" id="ARBA00004141"/>
    </source>
</evidence>
<comment type="subcellular location">
    <subcellularLocation>
        <location evidence="1">Membrane</location>
        <topology evidence="1">Multi-pass membrane protein</topology>
    </subcellularLocation>
</comment>
<evidence type="ECO:0000256" key="3">
    <source>
        <dbReference type="ARBA" id="ARBA00022692"/>
    </source>
</evidence>
<evidence type="ECO:0000313" key="9">
    <source>
        <dbReference type="Proteomes" id="UP000625711"/>
    </source>
</evidence>
<evidence type="ECO:0000256" key="6">
    <source>
        <dbReference type="ARBA" id="ARBA00023136"/>
    </source>
</evidence>
<keyword evidence="6 7" id="KW-0472">Membrane</keyword>
<protein>
    <recommendedName>
        <fullName evidence="10">Ninjurin-2</fullName>
    </recommendedName>
</protein>
<dbReference type="EMBL" id="JAACXV010000078">
    <property type="protein sequence ID" value="KAF7284416.1"/>
    <property type="molecule type" value="Genomic_DNA"/>
</dbReference>
<evidence type="ECO:0000256" key="2">
    <source>
        <dbReference type="ARBA" id="ARBA00008141"/>
    </source>
</evidence>
<evidence type="ECO:0000256" key="4">
    <source>
        <dbReference type="ARBA" id="ARBA00022889"/>
    </source>
</evidence>
<reference evidence="8" key="1">
    <citation type="submission" date="2020-08" db="EMBL/GenBank/DDBJ databases">
        <title>Genome sequencing and assembly of the red palm weevil Rhynchophorus ferrugineus.</title>
        <authorList>
            <person name="Dias G.B."/>
            <person name="Bergman C.M."/>
            <person name="Manee M."/>
        </authorList>
    </citation>
    <scope>NUCLEOTIDE SEQUENCE</scope>
    <source>
        <strain evidence="8">AA-2017</strain>
        <tissue evidence="8">Whole larva</tissue>
    </source>
</reference>
<dbReference type="GO" id="GO:0007155">
    <property type="term" value="P:cell adhesion"/>
    <property type="evidence" value="ECO:0007669"/>
    <property type="project" value="UniProtKB-KW"/>
</dbReference>
<evidence type="ECO:0000256" key="5">
    <source>
        <dbReference type="ARBA" id="ARBA00022989"/>
    </source>
</evidence>
<evidence type="ECO:0000313" key="8">
    <source>
        <dbReference type="EMBL" id="KAF7284416.1"/>
    </source>
</evidence>
<dbReference type="InterPro" id="IPR007007">
    <property type="entry name" value="Ninjurin"/>
</dbReference>
<dbReference type="PANTHER" id="PTHR12316">
    <property type="entry name" value="NINJURIN-RELATED"/>
    <property type="match status" value="1"/>
</dbReference>
<feature type="transmembrane region" description="Helical" evidence="7">
    <location>
        <begin position="77"/>
        <end position="102"/>
    </location>
</feature>
<keyword evidence="9" id="KW-1185">Reference proteome</keyword>
<organism evidence="8 9">
    <name type="scientific">Rhynchophorus ferrugineus</name>
    <name type="common">Red palm weevil</name>
    <name type="synonym">Curculio ferrugineus</name>
    <dbReference type="NCBI Taxonomy" id="354439"/>
    <lineage>
        <taxon>Eukaryota</taxon>
        <taxon>Metazoa</taxon>
        <taxon>Ecdysozoa</taxon>
        <taxon>Arthropoda</taxon>
        <taxon>Hexapoda</taxon>
        <taxon>Insecta</taxon>
        <taxon>Pterygota</taxon>
        <taxon>Neoptera</taxon>
        <taxon>Endopterygota</taxon>
        <taxon>Coleoptera</taxon>
        <taxon>Polyphaga</taxon>
        <taxon>Cucujiformia</taxon>
        <taxon>Curculionidae</taxon>
        <taxon>Dryophthorinae</taxon>
        <taxon>Rhynchophorus</taxon>
    </lineage>
</organism>
<keyword evidence="4" id="KW-0130">Cell adhesion</keyword>
<evidence type="ECO:0008006" key="10">
    <source>
        <dbReference type="Google" id="ProtNLM"/>
    </source>
</evidence>
<keyword evidence="3 7" id="KW-0812">Transmembrane</keyword>
<accession>A0A834MJ81</accession>
<evidence type="ECO:0000256" key="7">
    <source>
        <dbReference type="SAM" id="Phobius"/>
    </source>
</evidence>